<dbReference type="Proteomes" id="UP001295444">
    <property type="component" value="Chromosome 09"/>
</dbReference>
<sequence length="133" mass="14989">MAEDGGDIVTINTPTYLKRVSFSKLGRDKQGAKLRDSTSGLRRHHSLVGNMADITKDPRKWRPVSTFNPFCIRAILVYTVPRYSYKGCTELTVRGMTLLYALVAITDLGGTEDLIEQVTCWLFPRYQLPQCSS</sequence>
<protein>
    <submittedName>
        <fullName evidence="1">Uncharacterized protein</fullName>
    </submittedName>
</protein>
<evidence type="ECO:0000313" key="2">
    <source>
        <dbReference type="Proteomes" id="UP001295444"/>
    </source>
</evidence>
<organism evidence="1 2">
    <name type="scientific">Pelobates cultripes</name>
    <name type="common">Western spadefoot toad</name>
    <dbReference type="NCBI Taxonomy" id="61616"/>
    <lineage>
        <taxon>Eukaryota</taxon>
        <taxon>Metazoa</taxon>
        <taxon>Chordata</taxon>
        <taxon>Craniata</taxon>
        <taxon>Vertebrata</taxon>
        <taxon>Euteleostomi</taxon>
        <taxon>Amphibia</taxon>
        <taxon>Batrachia</taxon>
        <taxon>Anura</taxon>
        <taxon>Pelobatoidea</taxon>
        <taxon>Pelobatidae</taxon>
        <taxon>Pelobates</taxon>
    </lineage>
</organism>
<gene>
    <name evidence="1" type="ORF">PECUL_23A047419</name>
</gene>
<proteinExistence type="predicted"/>
<reference evidence="1" key="1">
    <citation type="submission" date="2022-03" db="EMBL/GenBank/DDBJ databases">
        <authorList>
            <person name="Alioto T."/>
            <person name="Alioto T."/>
            <person name="Gomez Garrido J."/>
        </authorList>
    </citation>
    <scope>NUCLEOTIDE SEQUENCE</scope>
</reference>
<keyword evidence="2" id="KW-1185">Reference proteome</keyword>
<accession>A0AAD1WJR0</accession>
<dbReference type="AlphaFoldDB" id="A0AAD1WJR0"/>
<name>A0AAD1WJR0_PELCU</name>
<evidence type="ECO:0000313" key="1">
    <source>
        <dbReference type="EMBL" id="CAH2314408.1"/>
    </source>
</evidence>
<dbReference type="EMBL" id="OW240920">
    <property type="protein sequence ID" value="CAH2314408.1"/>
    <property type="molecule type" value="Genomic_DNA"/>
</dbReference>